<dbReference type="Proteomes" id="UP000006035">
    <property type="component" value="Unassembled WGS sequence"/>
</dbReference>
<dbReference type="RefSeq" id="WP_003713715.1">
    <property type="nucleotide sequence ID" value="NZ_AFTL01000012.1"/>
</dbReference>
<evidence type="ECO:0000259" key="1">
    <source>
        <dbReference type="PROSITE" id="PS50937"/>
    </source>
</evidence>
<dbReference type="InterPro" id="IPR009061">
    <property type="entry name" value="DNA-bd_dom_put_sf"/>
</dbReference>
<evidence type="ECO:0000313" key="2">
    <source>
        <dbReference type="EMBL" id="EGS37326.1"/>
    </source>
</evidence>
<proteinExistence type="predicted"/>
<keyword evidence="3" id="KW-1185">Reference proteome</keyword>
<dbReference type="CDD" id="cd01105">
    <property type="entry name" value="HTH_GlnR-like"/>
    <property type="match status" value="1"/>
</dbReference>
<dbReference type="SUPFAM" id="SSF46955">
    <property type="entry name" value="Putative DNA-binding domain"/>
    <property type="match status" value="1"/>
</dbReference>
<organism evidence="2 3">
    <name type="scientific">Limosilactobacillus oris F0423</name>
    <dbReference type="NCBI Taxonomy" id="944562"/>
    <lineage>
        <taxon>Bacteria</taxon>
        <taxon>Bacillati</taxon>
        <taxon>Bacillota</taxon>
        <taxon>Bacilli</taxon>
        <taxon>Lactobacillales</taxon>
        <taxon>Lactobacillaceae</taxon>
        <taxon>Limosilactobacillus</taxon>
    </lineage>
</organism>
<accession>A0ABN0D5I7</accession>
<evidence type="ECO:0000313" key="3">
    <source>
        <dbReference type="Proteomes" id="UP000006035"/>
    </source>
</evidence>
<name>A0ABN0D5I7_9LACO</name>
<comment type="caution">
    <text evidence="2">The sequence shown here is derived from an EMBL/GenBank/DDBJ whole genome shotgun (WGS) entry which is preliminary data.</text>
</comment>
<dbReference type="PROSITE" id="PS50937">
    <property type="entry name" value="HTH_MERR_2"/>
    <property type="match status" value="1"/>
</dbReference>
<sequence>MLGKQFRQLITNDHLRISMTELAHVTGVSTSQIRYWERKGYISSKQSDKNKNHYFSFLTLFRVATIKYFLDQGFTLATAVKKERERQELGKIFRTFIADQVKAITQLGPKKGEVALGTLANDPEKEVYAIVDQDGTRLYSRPVSKDRG</sequence>
<gene>
    <name evidence="2" type="ORF">HMPREF9102_1334</name>
</gene>
<feature type="domain" description="HTH merR-type" evidence="1">
    <location>
        <begin position="16"/>
        <end position="77"/>
    </location>
</feature>
<dbReference type="Gene3D" id="1.10.1660.10">
    <property type="match status" value="1"/>
</dbReference>
<dbReference type="InterPro" id="IPR000551">
    <property type="entry name" value="MerR-type_HTH_dom"/>
</dbReference>
<reference evidence="2 3" key="1">
    <citation type="submission" date="2011-05" db="EMBL/GenBank/DDBJ databases">
        <authorList>
            <person name="Durkin A.S."/>
            <person name="Kim M."/>
            <person name="Radune D."/>
            <person name="Hostetler J."/>
            <person name="Torralba M."/>
            <person name="Gillis M."/>
            <person name="Methe B."/>
            <person name="Sutton G."/>
            <person name="Nelson K.E."/>
        </authorList>
    </citation>
    <scope>NUCLEOTIDE SEQUENCE [LARGE SCALE GENOMIC DNA]</scope>
    <source>
        <strain evidence="2 3">F0423</strain>
    </source>
</reference>
<dbReference type="EMBL" id="AFTL01000012">
    <property type="protein sequence ID" value="EGS37326.1"/>
    <property type="molecule type" value="Genomic_DNA"/>
</dbReference>
<dbReference type="SMART" id="SM00422">
    <property type="entry name" value="HTH_MERR"/>
    <property type="match status" value="1"/>
</dbReference>
<dbReference type="Pfam" id="PF13411">
    <property type="entry name" value="MerR_1"/>
    <property type="match status" value="1"/>
</dbReference>
<protein>
    <submittedName>
        <fullName evidence="2">Transcriptional regulator, MerR family</fullName>
    </submittedName>
</protein>